<dbReference type="InterPro" id="IPR050679">
    <property type="entry name" value="Bact_HTH_transcr_reg"/>
</dbReference>
<evidence type="ECO:0000259" key="4">
    <source>
        <dbReference type="PROSITE" id="PS50949"/>
    </source>
</evidence>
<dbReference type="PANTHER" id="PTHR44846:SF17">
    <property type="entry name" value="GNTR-FAMILY TRANSCRIPTIONAL REGULATOR"/>
    <property type="match status" value="1"/>
</dbReference>
<gene>
    <name evidence="5" type="ORF">FHX42_002669</name>
</gene>
<dbReference type="InterPro" id="IPR036388">
    <property type="entry name" value="WH-like_DNA-bd_sf"/>
</dbReference>
<keyword evidence="2 5" id="KW-0238">DNA-binding</keyword>
<name>A0A839E325_9PSEU</name>
<dbReference type="GO" id="GO:0003700">
    <property type="term" value="F:DNA-binding transcription factor activity"/>
    <property type="evidence" value="ECO:0007669"/>
    <property type="project" value="InterPro"/>
</dbReference>
<evidence type="ECO:0000313" key="6">
    <source>
        <dbReference type="Proteomes" id="UP000569329"/>
    </source>
</evidence>
<dbReference type="SMART" id="SM00345">
    <property type="entry name" value="HTH_GNTR"/>
    <property type="match status" value="1"/>
</dbReference>
<dbReference type="Gene3D" id="1.10.10.10">
    <property type="entry name" value="Winged helix-like DNA-binding domain superfamily/Winged helix DNA-binding domain"/>
    <property type="match status" value="1"/>
</dbReference>
<evidence type="ECO:0000313" key="5">
    <source>
        <dbReference type="EMBL" id="MBA8825318.1"/>
    </source>
</evidence>
<evidence type="ECO:0000256" key="3">
    <source>
        <dbReference type="ARBA" id="ARBA00023163"/>
    </source>
</evidence>
<accession>A0A839E325</accession>
<feature type="domain" description="HTH gntR-type" evidence="4">
    <location>
        <begin position="7"/>
        <end position="75"/>
    </location>
</feature>
<proteinExistence type="predicted"/>
<dbReference type="EMBL" id="JACGWZ010000003">
    <property type="protein sequence ID" value="MBA8825318.1"/>
    <property type="molecule type" value="Genomic_DNA"/>
</dbReference>
<protein>
    <submittedName>
        <fullName evidence="5">DNA-binding GntR family transcriptional regulator</fullName>
    </submittedName>
</protein>
<organism evidence="5 6">
    <name type="scientific">Halosaccharopolyspora lacisalsi</name>
    <dbReference type="NCBI Taxonomy" id="1000566"/>
    <lineage>
        <taxon>Bacteria</taxon>
        <taxon>Bacillati</taxon>
        <taxon>Actinomycetota</taxon>
        <taxon>Actinomycetes</taxon>
        <taxon>Pseudonocardiales</taxon>
        <taxon>Pseudonocardiaceae</taxon>
        <taxon>Halosaccharopolyspora</taxon>
    </lineage>
</organism>
<dbReference type="GO" id="GO:0045892">
    <property type="term" value="P:negative regulation of DNA-templated transcription"/>
    <property type="evidence" value="ECO:0007669"/>
    <property type="project" value="TreeGrafter"/>
</dbReference>
<comment type="caution">
    <text evidence="5">The sequence shown here is derived from an EMBL/GenBank/DDBJ whole genome shotgun (WGS) entry which is preliminary data.</text>
</comment>
<dbReference type="CDD" id="cd07377">
    <property type="entry name" value="WHTH_GntR"/>
    <property type="match status" value="1"/>
</dbReference>
<sequence>MTSNDGQPKYKRVAAELREQITRGTLPVGAELPSTSRLMERFDVSVTVVRAAVKELRNEGLVVGQPGKGVYVRSEPAPEAPSSEYLEIKQQIDSLRTALDQAVGQLDQRLSRLESQARDEG</sequence>
<keyword evidence="6" id="KW-1185">Reference proteome</keyword>
<dbReference type="PANTHER" id="PTHR44846">
    <property type="entry name" value="MANNOSYL-D-GLYCERATE TRANSPORT/METABOLISM SYSTEM REPRESSOR MNGR-RELATED"/>
    <property type="match status" value="1"/>
</dbReference>
<dbReference type="InterPro" id="IPR000524">
    <property type="entry name" value="Tscrpt_reg_HTH_GntR"/>
</dbReference>
<reference evidence="5 6" key="1">
    <citation type="submission" date="2020-07" db="EMBL/GenBank/DDBJ databases">
        <title>Sequencing the genomes of 1000 actinobacteria strains.</title>
        <authorList>
            <person name="Klenk H.-P."/>
        </authorList>
    </citation>
    <scope>NUCLEOTIDE SEQUENCE [LARGE SCALE GENOMIC DNA]</scope>
    <source>
        <strain evidence="5 6">DSM 45975</strain>
    </source>
</reference>
<dbReference type="SUPFAM" id="SSF46785">
    <property type="entry name" value="Winged helix' DNA-binding domain"/>
    <property type="match status" value="1"/>
</dbReference>
<dbReference type="AlphaFoldDB" id="A0A839E325"/>
<dbReference type="GO" id="GO:0003677">
    <property type="term" value="F:DNA binding"/>
    <property type="evidence" value="ECO:0007669"/>
    <property type="project" value="UniProtKB-KW"/>
</dbReference>
<dbReference type="RefSeq" id="WP_182544520.1">
    <property type="nucleotide sequence ID" value="NZ_JACGWZ010000003.1"/>
</dbReference>
<dbReference type="InterPro" id="IPR036390">
    <property type="entry name" value="WH_DNA-bd_sf"/>
</dbReference>
<keyword evidence="3" id="KW-0804">Transcription</keyword>
<evidence type="ECO:0000256" key="2">
    <source>
        <dbReference type="ARBA" id="ARBA00023125"/>
    </source>
</evidence>
<dbReference type="Proteomes" id="UP000569329">
    <property type="component" value="Unassembled WGS sequence"/>
</dbReference>
<keyword evidence="1" id="KW-0805">Transcription regulation</keyword>
<dbReference type="PROSITE" id="PS50949">
    <property type="entry name" value="HTH_GNTR"/>
    <property type="match status" value="1"/>
</dbReference>
<evidence type="ECO:0000256" key="1">
    <source>
        <dbReference type="ARBA" id="ARBA00023015"/>
    </source>
</evidence>
<dbReference type="Pfam" id="PF00392">
    <property type="entry name" value="GntR"/>
    <property type="match status" value="1"/>
</dbReference>